<organism evidence="2 4">
    <name type="scientific">Phaeobacter gallaeciensis</name>
    <dbReference type="NCBI Taxonomy" id="60890"/>
    <lineage>
        <taxon>Bacteria</taxon>
        <taxon>Pseudomonadati</taxon>
        <taxon>Pseudomonadota</taxon>
        <taxon>Alphaproteobacteria</taxon>
        <taxon>Rhodobacterales</taxon>
        <taxon>Roseobacteraceae</taxon>
        <taxon>Phaeobacter</taxon>
    </lineage>
</organism>
<proteinExistence type="predicted"/>
<dbReference type="Proteomes" id="UP001218364">
    <property type="component" value="Unassembled WGS sequence"/>
</dbReference>
<dbReference type="Gene3D" id="3.40.50.2020">
    <property type="match status" value="1"/>
</dbReference>
<evidence type="ECO:0000313" key="2">
    <source>
        <dbReference type="EMBL" id="ANP36227.1"/>
    </source>
</evidence>
<reference evidence="3 5" key="2">
    <citation type="submission" date="2023-02" db="EMBL/GenBank/DDBJ databases">
        <title>Population genomics of bacteria associated with diatom.</title>
        <authorList>
            <person name="Xie J."/>
            <person name="Wang H."/>
        </authorList>
    </citation>
    <scope>NUCLEOTIDE SEQUENCE [LARGE SCALE GENOMIC DNA]</scope>
    <source>
        <strain evidence="3 5">PT47_8</strain>
    </source>
</reference>
<dbReference type="EMBL" id="JARCJK010000007">
    <property type="protein sequence ID" value="MDE4166933.1"/>
    <property type="molecule type" value="Genomic_DNA"/>
</dbReference>
<dbReference type="GO" id="GO:0016757">
    <property type="term" value="F:glycosyltransferase activity"/>
    <property type="evidence" value="ECO:0007669"/>
    <property type="project" value="UniProtKB-KW"/>
</dbReference>
<dbReference type="Proteomes" id="UP000092565">
    <property type="component" value="Chromosome"/>
</dbReference>
<dbReference type="OrthoDB" id="9810066at2"/>
<reference evidence="2 4" key="1">
    <citation type="submission" date="2016-04" db="EMBL/GenBank/DDBJ databases">
        <authorList>
            <person name="Evans L.H."/>
            <person name="Alamgir A."/>
            <person name="Owens N."/>
            <person name="Weber N.D."/>
            <person name="Virtaneva K."/>
            <person name="Barbian K."/>
            <person name="Babar A."/>
            <person name="Rosenke K."/>
        </authorList>
    </citation>
    <scope>NUCLEOTIDE SEQUENCE [LARGE SCALE GENOMIC DNA]</scope>
    <source>
        <strain evidence="2 4">JL2886</strain>
    </source>
</reference>
<gene>
    <name evidence="2" type="ORF">JL2886_01309</name>
    <name evidence="3" type="ORF">PXK24_14650</name>
</gene>
<dbReference type="EMBL" id="CP015124">
    <property type="protein sequence ID" value="ANP36227.1"/>
    <property type="molecule type" value="Genomic_DNA"/>
</dbReference>
<dbReference type="Pfam" id="PF00156">
    <property type="entry name" value="Pribosyltran"/>
    <property type="match status" value="1"/>
</dbReference>
<evidence type="ECO:0000313" key="3">
    <source>
        <dbReference type="EMBL" id="MDE4166933.1"/>
    </source>
</evidence>
<dbReference type="InterPro" id="IPR029057">
    <property type="entry name" value="PRTase-like"/>
</dbReference>
<keyword evidence="2" id="KW-0808">Transferase</keyword>
<dbReference type="Gene3D" id="3.30.1310.20">
    <property type="entry name" value="PRTase-like"/>
    <property type="match status" value="1"/>
</dbReference>
<evidence type="ECO:0000313" key="4">
    <source>
        <dbReference type="Proteomes" id="UP000092565"/>
    </source>
</evidence>
<keyword evidence="4" id="KW-1185">Reference proteome</keyword>
<sequence>MTLFKDRTDAGQALAAELSGKGYQDPVILALPRGGVPVAAEVARALNAPMDLIMVRKIGAPEQPELAVAAVVNGSEPKIVTNREIARSFGLAAADIKRMSQPRLEEIRRRRDVYLKGRKQVPLRGRTAIVVDDGIATGATVRASLRAVRARKPARLVLAVPVAPRDVAESLRDEVDELICLKMPFPFGSIGRFYSDFSQTSDGEVVRLLDAAAKATSAETP</sequence>
<accession>A0A1B0ZPY5</accession>
<protein>
    <submittedName>
        <fullName evidence="2">Phosphoribosyltransferase</fullName>
    </submittedName>
</protein>
<dbReference type="CDD" id="cd06223">
    <property type="entry name" value="PRTases_typeI"/>
    <property type="match status" value="1"/>
</dbReference>
<name>A0A1B0ZPY5_9RHOB</name>
<evidence type="ECO:0000313" key="5">
    <source>
        <dbReference type="Proteomes" id="UP001218364"/>
    </source>
</evidence>
<dbReference type="SUPFAM" id="SSF53271">
    <property type="entry name" value="PRTase-like"/>
    <property type="match status" value="1"/>
</dbReference>
<keyword evidence="2" id="KW-0328">Glycosyltransferase</keyword>
<dbReference type="RefSeq" id="WP_065273567.1">
    <property type="nucleotide sequence ID" value="NZ_CP015124.1"/>
</dbReference>
<feature type="domain" description="Phosphoribosyltransferase" evidence="1">
    <location>
        <begin position="9"/>
        <end position="179"/>
    </location>
</feature>
<dbReference type="InterPro" id="IPR000836">
    <property type="entry name" value="PRTase_dom"/>
</dbReference>
<dbReference type="AlphaFoldDB" id="A0A1B0ZPY5"/>
<evidence type="ECO:0000259" key="1">
    <source>
        <dbReference type="Pfam" id="PF00156"/>
    </source>
</evidence>